<dbReference type="EMBL" id="GL983821">
    <property type="protein sequence ID" value="EGR31744.1"/>
    <property type="molecule type" value="Genomic_DNA"/>
</dbReference>
<comment type="subcellular location">
    <subcellularLocation>
        <location evidence="1">Membrane</location>
        <topology evidence="1">Multi-pass membrane protein</topology>
    </subcellularLocation>
</comment>
<keyword evidence="3 8" id="KW-0812">Transmembrane</keyword>
<keyword evidence="7" id="KW-0407">Ion channel</keyword>
<dbReference type="GO" id="GO:0003254">
    <property type="term" value="P:regulation of membrane depolarization"/>
    <property type="evidence" value="ECO:0007669"/>
    <property type="project" value="TreeGrafter"/>
</dbReference>
<dbReference type="PANTHER" id="PTHR45689:SF5">
    <property type="entry name" value="I[[H]] CHANNEL, ISOFORM E"/>
    <property type="match status" value="1"/>
</dbReference>
<dbReference type="OrthoDB" id="426737at2759"/>
<gene>
    <name evidence="10" type="ORF">IMG5_102980</name>
</gene>
<dbReference type="GO" id="GO:0005249">
    <property type="term" value="F:voltage-gated potassium channel activity"/>
    <property type="evidence" value="ECO:0007669"/>
    <property type="project" value="InterPro"/>
</dbReference>
<dbReference type="InterPro" id="IPR000595">
    <property type="entry name" value="cNMP-bd_dom"/>
</dbReference>
<dbReference type="InParanoid" id="G0QSR4"/>
<keyword evidence="2" id="KW-0813">Transport</keyword>
<dbReference type="GO" id="GO:0035725">
    <property type="term" value="P:sodium ion transmembrane transport"/>
    <property type="evidence" value="ECO:0007669"/>
    <property type="project" value="TreeGrafter"/>
</dbReference>
<dbReference type="SMART" id="SM00100">
    <property type="entry name" value="cNMP"/>
    <property type="match status" value="1"/>
</dbReference>
<accession>G0QSR4</accession>
<feature type="transmembrane region" description="Helical" evidence="8">
    <location>
        <begin position="149"/>
        <end position="174"/>
    </location>
</feature>
<dbReference type="STRING" id="857967.G0QSR4"/>
<evidence type="ECO:0000313" key="10">
    <source>
        <dbReference type="EMBL" id="EGR31744.1"/>
    </source>
</evidence>
<dbReference type="RefSeq" id="XP_004035230.1">
    <property type="nucleotide sequence ID" value="XM_004035182.1"/>
</dbReference>
<dbReference type="SUPFAM" id="SSF81324">
    <property type="entry name" value="Voltage-gated potassium channels"/>
    <property type="match status" value="1"/>
</dbReference>
<reference evidence="10 11" key="1">
    <citation type="submission" date="2011-07" db="EMBL/GenBank/DDBJ databases">
        <authorList>
            <person name="Coyne R."/>
            <person name="Brami D."/>
            <person name="Johnson J."/>
            <person name="Hostetler J."/>
            <person name="Hannick L."/>
            <person name="Clark T."/>
            <person name="Cassidy-Hanley D."/>
            <person name="Inman J."/>
        </authorList>
    </citation>
    <scope>NUCLEOTIDE SEQUENCE [LARGE SCALE GENOMIC DNA]</scope>
    <source>
        <strain evidence="10 11">G5</strain>
    </source>
</reference>
<dbReference type="CDD" id="cd00038">
    <property type="entry name" value="CAP_ED"/>
    <property type="match status" value="1"/>
</dbReference>
<keyword evidence="6 8" id="KW-0472">Membrane</keyword>
<dbReference type="PRINTS" id="PR01463">
    <property type="entry name" value="EAGCHANLFMLY"/>
</dbReference>
<evidence type="ECO:0000256" key="5">
    <source>
        <dbReference type="ARBA" id="ARBA00023065"/>
    </source>
</evidence>
<evidence type="ECO:0000313" key="11">
    <source>
        <dbReference type="Proteomes" id="UP000008983"/>
    </source>
</evidence>
<evidence type="ECO:0000256" key="2">
    <source>
        <dbReference type="ARBA" id="ARBA00022448"/>
    </source>
</evidence>
<evidence type="ECO:0000256" key="7">
    <source>
        <dbReference type="ARBA" id="ARBA00023303"/>
    </source>
</evidence>
<feature type="transmembrane region" description="Helical" evidence="8">
    <location>
        <begin position="56"/>
        <end position="78"/>
    </location>
</feature>
<dbReference type="InterPro" id="IPR018490">
    <property type="entry name" value="cNMP-bd_dom_sf"/>
</dbReference>
<dbReference type="InterPro" id="IPR005821">
    <property type="entry name" value="Ion_trans_dom"/>
</dbReference>
<feature type="transmembrane region" description="Helical" evidence="8">
    <location>
        <begin position="199"/>
        <end position="218"/>
    </location>
</feature>
<dbReference type="Proteomes" id="UP000008983">
    <property type="component" value="Unassembled WGS sequence"/>
</dbReference>
<dbReference type="Pfam" id="PF00027">
    <property type="entry name" value="cNMP_binding"/>
    <property type="match status" value="1"/>
</dbReference>
<sequence length="875" mass="104333">MQILKYQSFYFLNKLHVFQPENKLIINWKIFYIIMLIIQLIVVPFQISFGTIDQQVFYILPIIVFFIDIFIQINTGYYEDGAKQLDRNHILGNYKHQFLIDIIVITSYFIGYLISSCFMKMFIFLKLYQFQNLKQDIIQRYQVDQRCSHLYRLVSLLLMVVYVAHVCGCIFHLISMNEIQRGNLQTWLVDQQIQHDNNLIKYLNSLYFSIITMVTVGYGDIKPVAVLEKIFVIIMVLLGSLVFAYTVNTIGSIFQELAQKEADFNQKRYEMSVYMRSRQINIDIQVRVMKYMEYIKRQEDDNPIKGEQILNCLSNNLKNEIQKDFYGRILKSSKLFNLKFSNEFLLELSVYFKERVCGPGEIVYQQGCQEENDIYFVQKGTVELIIEYGKNQKQLFSVQQGKFFGEKEFFYGSIRENTAKCVKETHLLKLGYKNFISVLKEFPNDFEKFCQIKDFMQIYSICENISCISCGKYNHFITNCHLIHYKKSKEQFLARYTYSQECFERQQQQKKYRRKEFESLKQNYEVKFALKQTRIKYLDQKIDVYLTDKQFFKQAPRIIYENEEFKQEINNRKFITRQDDEEDEEILENQGEMLFQDETEENDDFISSNQTLLNNDNKIISDEIDINQEKLLKSSNINNNYIAEDTNSEQKNKKGYKKQQNISFIQMIKKKQSLSQLNSINSLPIFSKKDTKIQSPICNQKLQESNENISLHLINEEDDSQEKKDENILQNIEFEKVSLKSVDFESFPNIVNKKIKQKSLKTIENSLVLKYKKQQQKTEKNIDNSLIERTLSQKQQNFYNQIELLKQHSYNKLNARRNYKLQNSIFQIEDNNNLNNDKYNIIQKQNINPQIKQILKDNKDQIKQQSRSMTNQMIE</sequence>
<evidence type="ECO:0000259" key="9">
    <source>
        <dbReference type="PROSITE" id="PS50042"/>
    </source>
</evidence>
<dbReference type="InterPro" id="IPR003938">
    <property type="entry name" value="K_chnl_volt-dep_EAG/ELK/ERG"/>
</dbReference>
<organism evidence="10 11">
    <name type="scientific">Ichthyophthirius multifiliis</name>
    <name type="common">White spot disease agent</name>
    <name type="synonym">Ich</name>
    <dbReference type="NCBI Taxonomy" id="5932"/>
    <lineage>
        <taxon>Eukaryota</taxon>
        <taxon>Sar</taxon>
        <taxon>Alveolata</taxon>
        <taxon>Ciliophora</taxon>
        <taxon>Intramacronucleata</taxon>
        <taxon>Oligohymenophorea</taxon>
        <taxon>Hymenostomatida</taxon>
        <taxon>Ophryoglenina</taxon>
        <taxon>Ichthyophthirius</taxon>
    </lineage>
</organism>
<evidence type="ECO:0000256" key="6">
    <source>
        <dbReference type="ARBA" id="ARBA00023136"/>
    </source>
</evidence>
<dbReference type="Gene3D" id="1.10.287.630">
    <property type="entry name" value="Helix hairpin bin"/>
    <property type="match status" value="1"/>
</dbReference>
<protein>
    <recommendedName>
        <fullName evidence="9">Cyclic nucleotide-binding domain-containing protein</fullName>
    </recommendedName>
</protein>
<proteinExistence type="predicted"/>
<evidence type="ECO:0000256" key="3">
    <source>
        <dbReference type="ARBA" id="ARBA00022692"/>
    </source>
</evidence>
<dbReference type="PROSITE" id="PS50042">
    <property type="entry name" value="CNMP_BINDING_3"/>
    <property type="match status" value="1"/>
</dbReference>
<keyword evidence="4 8" id="KW-1133">Transmembrane helix</keyword>
<dbReference type="InterPro" id="IPR051413">
    <property type="entry name" value="K/Na_HCN_channel"/>
</dbReference>
<dbReference type="AlphaFoldDB" id="G0QSR4"/>
<dbReference type="Gene3D" id="1.10.287.70">
    <property type="match status" value="1"/>
</dbReference>
<name>G0QSR4_ICHMU</name>
<dbReference type="GO" id="GO:0098855">
    <property type="term" value="C:HCN channel complex"/>
    <property type="evidence" value="ECO:0007669"/>
    <property type="project" value="TreeGrafter"/>
</dbReference>
<keyword evidence="5" id="KW-0406">Ion transport</keyword>
<feature type="transmembrane region" description="Helical" evidence="8">
    <location>
        <begin position="230"/>
        <end position="247"/>
    </location>
</feature>
<evidence type="ECO:0000256" key="1">
    <source>
        <dbReference type="ARBA" id="ARBA00004141"/>
    </source>
</evidence>
<feature type="non-terminal residue" evidence="10">
    <location>
        <position position="875"/>
    </location>
</feature>
<dbReference type="PANTHER" id="PTHR45689">
    <property type="entry name" value="I[[H]] CHANNEL, ISOFORM E"/>
    <property type="match status" value="1"/>
</dbReference>
<dbReference type="SUPFAM" id="SSF51206">
    <property type="entry name" value="cAMP-binding domain-like"/>
    <property type="match status" value="1"/>
</dbReference>
<dbReference type="eggNOG" id="KOG0500">
    <property type="taxonomic scope" value="Eukaryota"/>
</dbReference>
<evidence type="ECO:0000256" key="8">
    <source>
        <dbReference type="SAM" id="Phobius"/>
    </source>
</evidence>
<dbReference type="GeneID" id="14907889"/>
<dbReference type="OMA" id="HYVIYEL"/>
<dbReference type="InterPro" id="IPR014710">
    <property type="entry name" value="RmlC-like_jellyroll"/>
</dbReference>
<dbReference type="Gene3D" id="2.60.120.10">
    <property type="entry name" value="Jelly Rolls"/>
    <property type="match status" value="1"/>
</dbReference>
<dbReference type="Pfam" id="PF00520">
    <property type="entry name" value="Ion_trans"/>
    <property type="match status" value="1"/>
</dbReference>
<evidence type="ECO:0000256" key="4">
    <source>
        <dbReference type="ARBA" id="ARBA00022989"/>
    </source>
</evidence>
<feature type="transmembrane region" description="Helical" evidence="8">
    <location>
        <begin position="98"/>
        <end position="128"/>
    </location>
</feature>
<feature type="transmembrane region" description="Helical" evidence="8">
    <location>
        <begin position="30"/>
        <end position="49"/>
    </location>
</feature>
<feature type="domain" description="Cyclic nucleotide-binding" evidence="9">
    <location>
        <begin position="372"/>
        <end position="439"/>
    </location>
</feature>
<keyword evidence="11" id="KW-1185">Reference proteome</keyword>